<comment type="caution">
    <text evidence="2">The sequence shown here is derived from an EMBL/GenBank/DDBJ whole genome shotgun (WGS) entry which is preliminary data.</text>
</comment>
<evidence type="ECO:0000313" key="2">
    <source>
        <dbReference type="EMBL" id="MPM77092.1"/>
    </source>
</evidence>
<proteinExistence type="predicted"/>
<gene>
    <name evidence="2" type="ORF">SDC9_124092</name>
</gene>
<evidence type="ECO:0000256" key="1">
    <source>
        <dbReference type="SAM" id="MobiDB-lite"/>
    </source>
</evidence>
<name>A0A645CK05_9ZZZZ</name>
<dbReference type="EMBL" id="VSSQ01027713">
    <property type="protein sequence ID" value="MPM77092.1"/>
    <property type="molecule type" value="Genomic_DNA"/>
</dbReference>
<sequence length="211" mass="23146">MAFEQNPARRAGSHLPVLVGALEEVDDLVHLLFDLVDAGNIGEVDSHRRLLDGLHLALHTEAAEATARLRDLAEGPDRHTDQQAPQHQRGDQIRDCAALLDHRCRAHDRPVGLQIGQQIVLRKRRALSGELGVIALFGAVVSVVRQLRLVGQFALDGIALGVNLLDVSGLDLRDELGVGDRRWRVAGVLPGQQTPQSEQRYPGYHPELPQP</sequence>
<feature type="region of interest" description="Disordered" evidence="1">
    <location>
        <begin position="192"/>
        <end position="211"/>
    </location>
</feature>
<dbReference type="AlphaFoldDB" id="A0A645CK05"/>
<organism evidence="2">
    <name type="scientific">bioreactor metagenome</name>
    <dbReference type="NCBI Taxonomy" id="1076179"/>
    <lineage>
        <taxon>unclassified sequences</taxon>
        <taxon>metagenomes</taxon>
        <taxon>ecological metagenomes</taxon>
    </lineage>
</organism>
<protein>
    <submittedName>
        <fullName evidence="2">Uncharacterized protein</fullName>
    </submittedName>
</protein>
<reference evidence="2" key="1">
    <citation type="submission" date="2019-08" db="EMBL/GenBank/DDBJ databases">
        <authorList>
            <person name="Kucharzyk K."/>
            <person name="Murdoch R.W."/>
            <person name="Higgins S."/>
            <person name="Loffler F."/>
        </authorList>
    </citation>
    <scope>NUCLEOTIDE SEQUENCE</scope>
</reference>
<accession>A0A645CK05</accession>